<evidence type="ECO:0000256" key="3">
    <source>
        <dbReference type="ARBA" id="ARBA00012513"/>
    </source>
</evidence>
<evidence type="ECO:0000259" key="10">
    <source>
        <dbReference type="PROSITE" id="PS50011"/>
    </source>
</evidence>
<sequence>MSSVDSSPVAYVGSISRLRRVGGGRLLKTPAELSRDLTPDYEEQVKEIAHNFHVERKILEYLGDSPRTMKQVYHGWQEDRNGLLLSEASHGNLQDYLDDHGPPSRANLPKWSRQIVQCLRFIHGRGVIHCDIRPENFLIHQTSQDSLDIRICDFGGSVCKEIGVDGLSLPTPAFLDPNYHCGKPTRSTDIFSLGFVLYFIQTGHWPYRGPGSSWRTREEADEYEERVQNLYTRGQFPDTEDLFAGHVMRGCWTKRYKSAIDIICDLDFDIDMLADSES</sequence>
<keyword evidence="11" id="KW-0808">Transferase</keyword>
<evidence type="ECO:0000256" key="9">
    <source>
        <dbReference type="ARBA" id="ARBA00048679"/>
    </source>
</evidence>
<evidence type="ECO:0000256" key="8">
    <source>
        <dbReference type="ARBA" id="ARBA00047899"/>
    </source>
</evidence>
<dbReference type="InterPro" id="IPR000719">
    <property type="entry name" value="Prot_kinase_dom"/>
</dbReference>
<dbReference type="GO" id="GO:0044773">
    <property type="term" value="P:mitotic DNA damage checkpoint signaling"/>
    <property type="evidence" value="ECO:0007669"/>
    <property type="project" value="TreeGrafter"/>
</dbReference>
<feature type="domain" description="Protein kinase" evidence="10">
    <location>
        <begin position="15"/>
        <end position="278"/>
    </location>
</feature>
<dbReference type="OrthoDB" id="1668230at2759"/>
<evidence type="ECO:0000256" key="4">
    <source>
        <dbReference type="ARBA" id="ARBA00013948"/>
    </source>
</evidence>
<dbReference type="AlphaFoldDB" id="A0A9P8WA88"/>
<keyword evidence="12" id="KW-1185">Reference proteome</keyword>
<dbReference type="SUPFAM" id="SSF56112">
    <property type="entry name" value="Protein kinase-like (PK-like)"/>
    <property type="match status" value="1"/>
</dbReference>
<dbReference type="InterPro" id="IPR011009">
    <property type="entry name" value="Kinase-like_dom_sf"/>
</dbReference>
<comment type="catalytic activity">
    <reaction evidence="9">
        <text>L-seryl-[protein] + ATP = O-phospho-L-seryl-[protein] + ADP + H(+)</text>
        <dbReference type="Rhea" id="RHEA:17989"/>
        <dbReference type="Rhea" id="RHEA-COMP:9863"/>
        <dbReference type="Rhea" id="RHEA-COMP:11604"/>
        <dbReference type="ChEBI" id="CHEBI:15378"/>
        <dbReference type="ChEBI" id="CHEBI:29999"/>
        <dbReference type="ChEBI" id="CHEBI:30616"/>
        <dbReference type="ChEBI" id="CHEBI:83421"/>
        <dbReference type="ChEBI" id="CHEBI:456216"/>
        <dbReference type="EC" id="2.7.11.1"/>
    </reaction>
</comment>
<name>A0A9P8WA88_9HYPO</name>
<proteinExistence type="predicted"/>
<dbReference type="EMBL" id="JAGPYM010000005">
    <property type="protein sequence ID" value="KAH6894101.1"/>
    <property type="molecule type" value="Genomic_DNA"/>
</dbReference>
<evidence type="ECO:0000256" key="5">
    <source>
        <dbReference type="ARBA" id="ARBA00019973"/>
    </source>
</evidence>
<comment type="caution">
    <text evidence="11">The sequence shown here is derived from an EMBL/GenBank/DDBJ whole genome shotgun (WGS) entry which is preliminary data.</text>
</comment>
<accession>A0A9P8WA88</accession>
<dbReference type="PANTHER" id="PTHR44167:SF18">
    <property type="entry name" value="PROTEIN KINASE DOMAIN-CONTAINING PROTEIN"/>
    <property type="match status" value="1"/>
</dbReference>
<reference evidence="11 12" key="1">
    <citation type="journal article" date="2021" name="Nat. Commun.">
        <title>Genetic determinants of endophytism in the Arabidopsis root mycobiome.</title>
        <authorList>
            <person name="Mesny F."/>
            <person name="Miyauchi S."/>
            <person name="Thiergart T."/>
            <person name="Pickel B."/>
            <person name="Atanasova L."/>
            <person name="Karlsson M."/>
            <person name="Huettel B."/>
            <person name="Barry K.W."/>
            <person name="Haridas S."/>
            <person name="Chen C."/>
            <person name="Bauer D."/>
            <person name="Andreopoulos W."/>
            <person name="Pangilinan J."/>
            <person name="LaButti K."/>
            <person name="Riley R."/>
            <person name="Lipzen A."/>
            <person name="Clum A."/>
            <person name="Drula E."/>
            <person name="Henrissat B."/>
            <person name="Kohler A."/>
            <person name="Grigoriev I.V."/>
            <person name="Martin F.M."/>
            <person name="Hacquard S."/>
        </authorList>
    </citation>
    <scope>NUCLEOTIDE SEQUENCE [LARGE SCALE GENOMIC DNA]</scope>
    <source>
        <strain evidence="11 12">MPI-CAGE-CH-0241</strain>
    </source>
</reference>
<protein>
    <recommendedName>
        <fullName evidence="5">EKC/KEOPS complex subunit BUD32</fullName>
        <ecNumber evidence="3">2.7.11.1</ecNumber>
    </recommendedName>
    <alternativeName>
        <fullName evidence="6 7">Atypical Serine/threonine protein kinase BUD32</fullName>
    </alternativeName>
    <alternativeName>
        <fullName evidence="4">EKC/KEOPS complex subunit bud32</fullName>
    </alternativeName>
</protein>
<dbReference type="CDD" id="cd00180">
    <property type="entry name" value="PKc"/>
    <property type="match status" value="1"/>
</dbReference>
<evidence type="ECO:0000256" key="7">
    <source>
        <dbReference type="ARBA" id="ARBA00033194"/>
    </source>
</evidence>
<comment type="catalytic activity">
    <reaction evidence="8">
        <text>L-threonyl-[protein] + ATP = O-phospho-L-threonyl-[protein] + ADP + H(+)</text>
        <dbReference type="Rhea" id="RHEA:46608"/>
        <dbReference type="Rhea" id="RHEA-COMP:11060"/>
        <dbReference type="Rhea" id="RHEA-COMP:11605"/>
        <dbReference type="ChEBI" id="CHEBI:15378"/>
        <dbReference type="ChEBI" id="CHEBI:30013"/>
        <dbReference type="ChEBI" id="CHEBI:30616"/>
        <dbReference type="ChEBI" id="CHEBI:61977"/>
        <dbReference type="ChEBI" id="CHEBI:456216"/>
        <dbReference type="EC" id="2.7.11.1"/>
    </reaction>
</comment>
<organism evidence="11 12">
    <name type="scientific">Thelonectria olida</name>
    <dbReference type="NCBI Taxonomy" id="1576542"/>
    <lineage>
        <taxon>Eukaryota</taxon>
        <taxon>Fungi</taxon>
        <taxon>Dikarya</taxon>
        <taxon>Ascomycota</taxon>
        <taxon>Pezizomycotina</taxon>
        <taxon>Sordariomycetes</taxon>
        <taxon>Hypocreomycetidae</taxon>
        <taxon>Hypocreales</taxon>
        <taxon>Nectriaceae</taxon>
        <taxon>Thelonectria</taxon>
    </lineage>
</organism>
<dbReference type="Gene3D" id="1.10.510.10">
    <property type="entry name" value="Transferase(Phosphotransferase) domain 1"/>
    <property type="match status" value="1"/>
</dbReference>
<dbReference type="PROSITE" id="PS00109">
    <property type="entry name" value="PROTEIN_KINASE_TYR"/>
    <property type="match status" value="1"/>
</dbReference>
<evidence type="ECO:0000256" key="1">
    <source>
        <dbReference type="ARBA" id="ARBA00003747"/>
    </source>
</evidence>
<dbReference type="GO" id="GO:0004674">
    <property type="term" value="F:protein serine/threonine kinase activity"/>
    <property type="evidence" value="ECO:0007669"/>
    <property type="project" value="UniProtKB-EC"/>
</dbReference>
<evidence type="ECO:0000256" key="2">
    <source>
        <dbReference type="ARBA" id="ARBA00011534"/>
    </source>
</evidence>
<dbReference type="PROSITE" id="PS50011">
    <property type="entry name" value="PROTEIN_KINASE_DOM"/>
    <property type="match status" value="1"/>
</dbReference>
<dbReference type="Proteomes" id="UP000777438">
    <property type="component" value="Unassembled WGS sequence"/>
</dbReference>
<gene>
    <name evidence="11" type="ORF">B0T10DRAFT_589469</name>
</gene>
<dbReference type="EC" id="2.7.11.1" evidence="3"/>
<evidence type="ECO:0000313" key="12">
    <source>
        <dbReference type="Proteomes" id="UP000777438"/>
    </source>
</evidence>
<evidence type="ECO:0000313" key="11">
    <source>
        <dbReference type="EMBL" id="KAH6894101.1"/>
    </source>
</evidence>
<comment type="function">
    <text evidence="1">Component of the EKC/KEOPS complex that is required for the formation of a threonylcarbamoyl group on adenosine at position 37 (t(6)A37) in tRNAs that read codons beginning with adenine. The complex is probably involved in the transfer of the threonylcarbamoyl moiety of threonylcarbamoyl-AMP (TC-AMP) to the N6 group of A37. BUD32 has ATPase activity in the context of the EKC/KEOPS complex and likely plays a supporting role to the catalytic subunit KAE1. The EKC/KEOPS complex also promotes both telomere uncapping and telomere elongation. The complex is required for efficient recruitment of transcriptional coactivators.</text>
</comment>
<dbReference type="GO" id="GO:0005634">
    <property type="term" value="C:nucleus"/>
    <property type="evidence" value="ECO:0007669"/>
    <property type="project" value="TreeGrafter"/>
</dbReference>
<evidence type="ECO:0000256" key="6">
    <source>
        <dbReference type="ARBA" id="ARBA00030980"/>
    </source>
</evidence>
<comment type="subunit">
    <text evidence="2">Component of the EKC/KEOPS complex composed of at least BUD32, CGI121, GON7, KAE1 and PCC1; the whole complex dimerizes.</text>
</comment>
<dbReference type="Pfam" id="PF00069">
    <property type="entry name" value="Pkinase"/>
    <property type="match status" value="1"/>
</dbReference>
<dbReference type="GO" id="GO:0005524">
    <property type="term" value="F:ATP binding"/>
    <property type="evidence" value="ECO:0007669"/>
    <property type="project" value="InterPro"/>
</dbReference>
<dbReference type="InterPro" id="IPR008266">
    <property type="entry name" value="Tyr_kinase_AS"/>
</dbReference>
<keyword evidence="11" id="KW-0418">Kinase</keyword>
<dbReference type="GO" id="GO:0005737">
    <property type="term" value="C:cytoplasm"/>
    <property type="evidence" value="ECO:0007669"/>
    <property type="project" value="TreeGrafter"/>
</dbReference>
<dbReference type="PANTHER" id="PTHR44167">
    <property type="entry name" value="OVARIAN-SPECIFIC SERINE/THREONINE-PROTEIN KINASE LOK-RELATED"/>
    <property type="match status" value="1"/>
</dbReference>